<dbReference type="PATRIC" id="fig|84531.8.peg.2919"/>
<dbReference type="AlphaFoldDB" id="A0A0S2FC69"/>
<dbReference type="InterPro" id="IPR014004">
    <property type="entry name" value="Transpt-assoc_nodulatn_dom_bac"/>
</dbReference>
<dbReference type="KEGG" id="lab:LA76x_2907"/>
<sequence>MIWIKPAGRRLGRNGLGCYPESAMNSERLRKYVLEELAFDPRVDASGIGVSIDERIVKLTGHVHSLADKIAVAEAVERVKGVRGVVLDVEVRCPDSHVSDEVLVKRATDVLDWDTTLPRGAVKVSVDQGCLTLTGTVDWQFQRNEIEKDLRCLTGVVDIDNKIAIRSISCKQDVKRSIKDAMHRRADVQASNIRVDVDENGKVTLKGKVEDWQARNTVEDAAWLIAGVKDVDNRVRVR</sequence>
<dbReference type="EMBL" id="CP011129">
    <property type="protein sequence ID" value="ALN81037.1"/>
    <property type="molecule type" value="Genomic_DNA"/>
</dbReference>
<evidence type="ECO:0000313" key="3">
    <source>
        <dbReference type="Proteomes" id="UP000060787"/>
    </source>
</evidence>
<dbReference type="Proteomes" id="UP000060787">
    <property type="component" value="Chromosome"/>
</dbReference>
<reference evidence="2 3" key="1">
    <citation type="journal article" date="2015" name="BMC Genomics">
        <title>Comparative genomics and metabolic profiling of the genus Lysobacter.</title>
        <authorList>
            <person name="de Bruijn I."/>
            <person name="Cheng X."/>
            <person name="de Jager V."/>
            <person name="Exposito R.G."/>
            <person name="Watrous J."/>
            <person name="Patel N."/>
            <person name="Postma J."/>
            <person name="Dorrestein P.C."/>
            <person name="Kobayashi D."/>
            <person name="Raaijmakers J.M."/>
        </authorList>
    </citation>
    <scope>NUCLEOTIDE SEQUENCE [LARGE SCALE GENOMIC DNA]</scope>
    <source>
        <strain evidence="2 3">76</strain>
    </source>
</reference>
<proteinExistence type="predicted"/>
<dbReference type="SMART" id="SM00749">
    <property type="entry name" value="BON"/>
    <property type="match status" value="2"/>
</dbReference>
<evidence type="ECO:0000313" key="2">
    <source>
        <dbReference type="EMBL" id="ALN81037.1"/>
    </source>
</evidence>
<dbReference type="PANTHER" id="PTHR34606">
    <property type="entry name" value="BON DOMAIN-CONTAINING PROTEIN"/>
    <property type="match status" value="1"/>
</dbReference>
<evidence type="ECO:0000259" key="1">
    <source>
        <dbReference type="PROSITE" id="PS50914"/>
    </source>
</evidence>
<dbReference type="Gene3D" id="3.30.1340.30">
    <property type="match status" value="3"/>
</dbReference>
<dbReference type="PANTHER" id="PTHR34606:SF15">
    <property type="entry name" value="BON DOMAIN-CONTAINING PROTEIN"/>
    <property type="match status" value="1"/>
</dbReference>
<dbReference type="PROSITE" id="PS50914">
    <property type="entry name" value="BON"/>
    <property type="match status" value="3"/>
</dbReference>
<dbReference type="InterPro" id="IPR007055">
    <property type="entry name" value="BON_dom"/>
</dbReference>
<dbReference type="Pfam" id="PF04972">
    <property type="entry name" value="BON"/>
    <property type="match status" value="3"/>
</dbReference>
<gene>
    <name evidence="2" type="ORF">LA76x_2907</name>
</gene>
<keyword evidence="3" id="KW-1185">Reference proteome</keyword>
<name>A0A0S2FC69_LYSAN</name>
<feature type="domain" description="BON" evidence="1">
    <location>
        <begin position="25"/>
        <end position="93"/>
    </location>
</feature>
<protein>
    <submittedName>
        <fullName evidence="2">BON domain protein</fullName>
    </submittedName>
</protein>
<accession>A0A0S2FC69</accession>
<feature type="domain" description="BON" evidence="1">
    <location>
        <begin position="99"/>
        <end position="167"/>
    </location>
</feature>
<dbReference type="STRING" id="84531.LA76x_2907"/>
<feature type="domain" description="BON" evidence="1">
    <location>
        <begin position="170"/>
        <end position="238"/>
    </location>
</feature>
<dbReference type="InterPro" id="IPR051686">
    <property type="entry name" value="Lipoprotein_DolP"/>
</dbReference>
<organism evidence="2 3">
    <name type="scientific">Lysobacter antibioticus</name>
    <dbReference type="NCBI Taxonomy" id="84531"/>
    <lineage>
        <taxon>Bacteria</taxon>
        <taxon>Pseudomonadati</taxon>
        <taxon>Pseudomonadota</taxon>
        <taxon>Gammaproteobacteria</taxon>
        <taxon>Lysobacterales</taxon>
        <taxon>Lysobacteraceae</taxon>
        <taxon>Lysobacter</taxon>
    </lineage>
</organism>